<feature type="domain" description="FAD dependent oxidoreductase" evidence="2">
    <location>
        <begin position="37"/>
        <end position="387"/>
    </location>
</feature>
<dbReference type="SUPFAM" id="SSF51905">
    <property type="entry name" value="FAD/NAD(P)-binding domain"/>
    <property type="match status" value="1"/>
</dbReference>
<keyword evidence="1" id="KW-0560">Oxidoreductase</keyword>
<evidence type="ECO:0000313" key="4">
    <source>
        <dbReference type="Proteomes" id="UP000282977"/>
    </source>
</evidence>
<evidence type="ECO:0000313" key="3">
    <source>
        <dbReference type="EMBL" id="RVT38379.1"/>
    </source>
</evidence>
<accession>A0A437J2M4</accession>
<evidence type="ECO:0000259" key="2">
    <source>
        <dbReference type="Pfam" id="PF01266"/>
    </source>
</evidence>
<dbReference type="Pfam" id="PF01266">
    <property type="entry name" value="DAO"/>
    <property type="match status" value="1"/>
</dbReference>
<dbReference type="EMBL" id="RZUL01000019">
    <property type="protein sequence ID" value="RVT38379.1"/>
    <property type="molecule type" value="Genomic_DNA"/>
</dbReference>
<reference evidence="3 4" key="1">
    <citation type="submission" date="2019-01" db="EMBL/GenBank/DDBJ databases">
        <authorList>
            <person name="Chen W.-M."/>
        </authorList>
    </citation>
    <scope>NUCLEOTIDE SEQUENCE [LARGE SCALE GENOMIC DNA]</scope>
    <source>
        <strain evidence="3 4">TLA-22</strain>
    </source>
</reference>
<dbReference type="RefSeq" id="WP_127692182.1">
    <property type="nucleotide sequence ID" value="NZ_RZUL01000019.1"/>
</dbReference>
<dbReference type="Gene3D" id="3.30.9.10">
    <property type="entry name" value="D-Amino Acid Oxidase, subunit A, domain 2"/>
    <property type="match status" value="1"/>
</dbReference>
<dbReference type="AlphaFoldDB" id="A0A437J2M4"/>
<dbReference type="InterPro" id="IPR006076">
    <property type="entry name" value="FAD-dep_OxRdtase"/>
</dbReference>
<sequence length="418" mass="44499">MGAGLSEQRNLRSGDVPWDDKAWQLPSADPLPGRRVDVAILGAGIMGSILAERLSASGRSVALLDRRPPGCGSTAASTAEVMWAMDVPLLHLADRIGEEAAARRWLRVYRAVQGLSQRIDALGVDGAKVERPTVYLAGDLLDQKQLRQEAELHIRHGLPSSFLDPGQTAARFEIAPRAAIVSDGGFEIDPVRLSHALLELARGRGATLSYPINVTSLLQTGEGVKLTADRGLTLEAGDVIVATGYERAPLLLPDAFSLLSTFVIATPPGTAPLWRDNAMIWEASDPYLYLRTDRDGRVIAGGEDIDQADDRVRDALLPAKAGAIAAKLEALLGRSVRIDRAWAATFGASPDGLPAIGRSSLLPHVWLSAGYGGNGLAFAALAAELLEQALAGEQDADAAAFDPYRFEAHEGEERKTAS</sequence>
<dbReference type="Gene3D" id="3.50.50.60">
    <property type="entry name" value="FAD/NAD(P)-binding domain"/>
    <property type="match status" value="1"/>
</dbReference>
<dbReference type="PANTHER" id="PTHR13847">
    <property type="entry name" value="SARCOSINE DEHYDROGENASE-RELATED"/>
    <property type="match status" value="1"/>
</dbReference>
<evidence type="ECO:0000256" key="1">
    <source>
        <dbReference type="ARBA" id="ARBA00023002"/>
    </source>
</evidence>
<dbReference type="Proteomes" id="UP000282977">
    <property type="component" value="Unassembled WGS sequence"/>
</dbReference>
<dbReference type="PANTHER" id="PTHR13847:SF201">
    <property type="entry name" value="PUTATIBE OXIDOREDUCTASE"/>
    <property type="match status" value="1"/>
</dbReference>
<dbReference type="GO" id="GO:0005737">
    <property type="term" value="C:cytoplasm"/>
    <property type="evidence" value="ECO:0007669"/>
    <property type="project" value="TreeGrafter"/>
</dbReference>
<protein>
    <submittedName>
        <fullName evidence="3">FAD-binding oxidoreductase</fullName>
    </submittedName>
</protein>
<organism evidence="3 4">
    <name type="scientific">Sphingobium algorifonticola</name>
    <dbReference type="NCBI Taxonomy" id="2008318"/>
    <lineage>
        <taxon>Bacteria</taxon>
        <taxon>Pseudomonadati</taxon>
        <taxon>Pseudomonadota</taxon>
        <taxon>Alphaproteobacteria</taxon>
        <taxon>Sphingomonadales</taxon>
        <taxon>Sphingomonadaceae</taxon>
        <taxon>Sphingobium</taxon>
    </lineage>
</organism>
<comment type="caution">
    <text evidence="3">The sequence shown here is derived from an EMBL/GenBank/DDBJ whole genome shotgun (WGS) entry which is preliminary data.</text>
</comment>
<gene>
    <name evidence="3" type="ORF">ENE74_17690</name>
</gene>
<dbReference type="InterPro" id="IPR036188">
    <property type="entry name" value="FAD/NAD-bd_sf"/>
</dbReference>
<dbReference type="GO" id="GO:0016491">
    <property type="term" value="F:oxidoreductase activity"/>
    <property type="evidence" value="ECO:0007669"/>
    <property type="project" value="UniProtKB-KW"/>
</dbReference>
<proteinExistence type="predicted"/>
<name>A0A437J2M4_9SPHN</name>
<dbReference type="OrthoDB" id="311718at2"/>
<keyword evidence="4" id="KW-1185">Reference proteome</keyword>